<evidence type="ECO:0000256" key="2">
    <source>
        <dbReference type="ARBA" id="ARBA00023315"/>
    </source>
</evidence>
<dbReference type="PANTHER" id="PTHR43877">
    <property type="entry name" value="AMINOALKYLPHOSPHONATE N-ACETYLTRANSFERASE-RELATED-RELATED"/>
    <property type="match status" value="1"/>
</dbReference>
<evidence type="ECO:0000313" key="4">
    <source>
        <dbReference type="EMBL" id="GAA4722000.1"/>
    </source>
</evidence>
<reference evidence="5" key="1">
    <citation type="journal article" date="2019" name="Int. J. Syst. Evol. Microbiol.">
        <title>The Global Catalogue of Microorganisms (GCM) 10K type strain sequencing project: providing services to taxonomists for standard genome sequencing and annotation.</title>
        <authorList>
            <consortium name="The Broad Institute Genomics Platform"/>
            <consortium name="The Broad Institute Genome Sequencing Center for Infectious Disease"/>
            <person name="Wu L."/>
            <person name="Ma J."/>
        </authorList>
    </citation>
    <scope>NUCLEOTIDE SEQUENCE [LARGE SCALE GENOMIC DNA]</scope>
    <source>
        <strain evidence="5">JCM 18063</strain>
    </source>
</reference>
<dbReference type="SUPFAM" id="SSF55729">
    <property type="entry name" value="Acyl-CoA N-acyltransferases (Nat)"/>
    <property type="match status" value="1"/>
</dbReference>
<dbReference type="InterPro" id="IPR050832">
    <property type="entry name" value="Bact_Acetyltransf"/>
</dbReference>
<proteinExistence type="predicted"/>
<evidence type="ECO:0000259" key="3">
    <source>
        <dbReference type="PROSITE" id="PS51186"/>
    </source>
</evidence>
<comment type="caution">
    <text evidence="4">The sequence shown here is derived from an EMBL/GenBank/DDBJ whole genome shotgun (WGS) entry which is preliminary data.</text>
</comment>
<gene>
    <name evidence="4" type="ORF">GCM10023216_09080</name>
</gene>
<accession>A0ABP8Y5G9</accession>
<dbReference type="Pfam" id="PF00583">
    <property type="entry name" value="Acetyltransf_1"/>
    <property type="match status" value="1"/>
</dbReference>
<protein>
    <submittedName>
        <fullName evidence="4">GNAT family N-acetyltransferase</fullName>
    </submittedName>
</protein>
<dbReference type="Proteomes" id="UP001500956">
    <property type="component" value="Unassembled WGS sequence"/>
</dbReference>
<sequence>MSSHPLFVRAARPTEAAEIAWLAALTFPLACPPGTPVATMAAHIARHLSPRRVAGWIGDPARETVVALAGPEVVGYALLVHGSPDGEAEADVLREAAGPGPYVELSKIYVHPDRLGDGTAHALMTGALEAGERLAPEASLWLGTNGANHRAQTFYRKHGFEVVGERTYDVGGVQHADVVMLRQPGH</sequence>
<dbReference type="InterPro" id="IPR016181">
    <property type="entry name" value="Acyl_CoA_acyltransferase"/>
</dbReference>
<dbReference type="RefSeq" id="WP_172148118.1">
    <property type="nucleotide sequence ID" value="NZ_BAABID010000004.1"/>
</dbReference>
<dbReference type="EMBL" id="BAABID010000004">
    <property type="protein sequence ID" value="GAA4722000.1"/>
    <property type="molecule type" value="Genomic_DNA"/>
</dbReference>
<dbReference type="Gene3D" id="3.40.630.30">
    <property type="match status" value="1"/>
</dbReference>
<keyword evidence="2" id="KW-0012">Acyltransferase</keyword>
<keyword evidence="1" id="KW-0808">Transferase</keyword>
<keyword evidence="5" id="KW-1185">Reference proteome</keyword>
<evidence type="ECO:0000256" key="1">
    <source>
        <dbReference type="ARBA" id="ARBA00022679"/>
    </source>
</evidence>
<name>A0ABP8Y5G9_9MICO</name>
<dbReference type="PROSITE" id="PS51186">
    <property type="entry name" value="GNAT"/>
    <property type="match status" value="1"/>
</dbReference>
<feature type="domain" description="N-acetyltransferase" evidence="3">
    <location>
        <begin position="6"/>
        <end position="185"/>
    </location>
</feature>
<evidence type="ECO:0000313" key="5">
    <source>
        <dbReference type="Proteomes" id="UP001500956"/>
    </source>
</evidence>
<dbReference type="InterPro" id="IPR000182">
    <property type="entry name" value="GNAT_dom"/>
</dbReference>
<organism evidence="4 5">
    <name type="scientific">Isoptericola chiayiensis</name>
    <dbReference type="NCBI Taxonomy" id="579446"/>
    <lineage>
        <taxon>Bacteria</taxon>
        <taxon>Bacillati</taxon>
        <taxon>Actinomycetota</taxon>
        <taxon>Actinomycetes</taxon>
        <taxon>Micrococcales</taxon>
        <taxon>Promicromonosporaceae</taxon>
        <taxon>Isoptericola</taxon>
    </lineage>
</organism>